<accession>A0ABT8FCQ3</accession>
<evidence type="ECO:0008006" key="3">
    <source>
        <dbReference type="Google" id="ProtNLM"/>
    </source>
</evidence>
<dbReference type="EMBL" id="JAUHJQ010000002">
    <property type="protein sequence ID" value="MDN4172471.1"/>
    <property type="molecule type" value="Genomic_DNA"/>
</dbReference>
<name>A0ABT8FCQ3_9ACTN</name>
<gene>
    <name evidence="1" type="ORF">QWY28_05915</name>
</gene>
<comment type="caution">
    <text evidence="1">The sequence shown here is derived from an EMBL/GenBank/DDBJ whole genome shotgun (WGS) entry which is preliminary data.</text>
</comment>
<dbReference type="Proteomes" id="UP001168620">
    <property type="component" value="Unassembled WGS sequence"/>
</dbReference>
<evidence type="ECO:0000313" key="1">
    <source>
        <dbReference type="EMBL" id="MDN4172471.1"/>
    </source>
</evidence>
<reference evidence="1" key="1">
    <citation type="submission" date="2023-06" db="EMBL/GenBank/DDBJ databases">
        <title>Draft genome sequence of Nocardioides sp. SOB77.</title>
        <authorList>
            <person name="Zhang G."/>
        </authorList>
    </citation>
    <scope>NUCLEOTIDE SEQUENCE</scope>
    <source>
        <strain evidence="1">SOB77</strain>
    </source>
</reference>
<proteinExistence type="predicted"/>
<organism evidence="1 2">
    <name type="scientific">Nocardioides oceani</name>
    <dbReference type="NCBI Taxonomy" id="3058369"/>
    <lineage>
        <taxon>Bacteria</taxon>
        <taxon>Bacillati</taxon>
        <taxon>Actinomycetota</taxon>
        <taxon>Actinomycetes</taxon>
        <taxon>Propionibacteriales</taxon>
        <taxon>Nocardioidaceae</taxon>
        <taxon>Nocardioides</taxon>
    </lineage>
</organism>
<evidence type="ECO:0000313" key="2">
    <source>
        <dbReference type="Proteomes" id="UP001168620"/>
    </source>
</evidence>
<keyword evidence="2" id="KW-1185">Reference proteome</keyword>
<protein>
    <recommendedName>
        <fullName evidence="3">GGDEF domain-containing protein</fullName>
    </recommendedName>
</protein>
<sequence>MDPLVAADPRSTALLATWTLVHRAVVGAREAGSVAGAQRLVEQAMVALEVYAAGAGPAGGEEQTDAHVALQRATLTELAHLLAALVPPAPELVAPAEQWSAGSELELCSAPVRAGDALCLLRRSGDARVGGDDLLTRASAALRERDQLVQVDDDHLLVVLAAVSLPVAWRRMSGLVGARPVAGGGRAVVVHAGLAAVGETGPAAALEDARVALQEAATDAGGRIALARAA</sequence>
<dbReference type="RefSeq" id="WP_300951393.1">
    <property type="nucleotide sequence ID" value="NZ_JAUHJQ010000002.1"/>
</dbReference>